<dbReference type="PANTHER" id="PTHR37422:SF13">
    <property type="entry name" value="LIPOPOLYSACCHARIDE BIOSYNTHESIS PROTEIN PA4999-RELATED"/>
    <property type="match status" value="1"/>
</dbReference>
<organism evidence="7 8">
    <name type="scientific">Hymenobacter rigui</name>
    <dbReference type="NCBI Taxonomy" id="334424"/>
    <lineage>
        <taxon>Bacteria</taxon>
        <taxon>Pseudomonadati</taxon>
        <taxon>Bacteroidota</taxon>
        <taxon>Cytophagia</taxon>
        <taxon>Cytophagales</taxon>
        <taxon>Hymenobacteraceae</taxon>
        <taxon>Hymenobacter</taxon>
    </lineage>
</organism>
<dbReference type="InterPro" id="IPR051533">
    <property type="entry name" value="WaaL-like"/>
</dbReference>
<dbReference type="Proteomes" id="UP000273500">
    <property type="component" value="Unassembled WGS sequence"/>
</dbReference>
<evidence type="ECO:0000313" key="7">
    <source>
        <dbReference type="EMBL" id="RSK43085.1"/>
    </source>
</evidence>
<reference evidence="7 8" key="1">
    <citation type="submission" date="2018-12" db="EMBL/GenBank/DDBJ databases">
        <authorList>
            <person name="Feng G."/>
            <person name="Zhu H."/>
        </authorList>
    </citation>
    <scope>NUCLEOTIDE SEQUENCE [LARGE SCALE GENOMIC DNA]</scope>
    <source>
        <strain evidence="7 8">KCTC 12533</strain>
    </source>
</reference>
<feature type="transmembrane region" description="Helical" evidence="5">
    <location>
        <begin position="277"/>
        <end position="295"/>
    </location>
</feature>
<dbReference type="GO" id="GO:0016020">
    <property type="term" value="C:membrane"/>
    <property type="evidence" value="ECO:0007669"/>
    <property type="project" value="UniProtKB-SubCell"/>
</dbReference>
<feature type="transmembrane region" description="Helical" evidence="5">
    <location>
        <begin position="17"/>
        <end position="33"/>
    </location>
</feature>
<comment type="caution">
    <text evidence="7">The sequence shown here is derived from an EMBL/GenBank/DDBJ whole genome shotgun (WGS) entry which is preliminary data.</text>
</comment>
<dbReference type="InterPro" id="IPR007016">
    <property type="entry name" value="O-antigen_ligase-rel_domated"/>
</dbReference>
<feature type="domain" description="O-antigen ligase-related" evidence="6">
    <location>
        <begin position="264"/>
        <end position="406"/>
    </location>
</feature>
<keyword evidence="7" id="KW-0436">Ligase</keyword>
<feature type="transmembrane region" description="Helical" evidence="5">
    <location>
        <begin position="393"/>
        <end position="412"/>
    </location>
</feature>
<feature type="transmembrane region" description="Helical" evidence="5">
    <location>
        <begin position="64"/>
        <end position="80"/>
    </location>
</feature>
<keyword evidence="8" id="KW-1185">Reference proteome</keyword>
<evidence type="ECO:0000259" key="6">
    <source>
        <dbReference type="Pfam" id="PF04932"/>
    </source>
</evidence>
<sequence>MYATLSTSARRAIRSRWLQGLAVAAATVAMGWLTSRLGVLVPVALVGLPLAVFGLVALFWRPRLGVLAFIGYCFLVMTINRHIKGVPFGLGIDGLLLLTWVAVLFHRSREVVQWGRLRNDLCWLGLAWFVINLLEVANPAGASLAGWYYEMRGTTFYWVLSVPLAMLLFYRRQDLRLFLGLVLGFSVAGALYGLKQKFLGPDTAEQLWLDTGAAKTHVLFGVLRVFSYYSEAAQFGASQAHVAVVSLVLAVGPFRWWQRVLFGLAAALCLDGMLLSGTRGAMMVLLAGVFMWLVLSRQLKVLVLGGLLAGAAFGILKYTTIGNGNASIVRMRTSLDPNDASLQVRLRNQAKLREYLAPRPFGGGVGSIGMWGEKYNAGNYLSTIAPDSYFVKIWAEYGIVGFLIWLGMMLYILGKSCGIVWRTRNPQLRQMLLALTAGYFGVLMGSYGNEVMNQMPTAMIVYLGWAFVFLGPSLDTGPAGVGEPAESRSPEAAR</sequence>
<evidence type="ECO:0000256" key="1">
    <source>
        <dbReference type="ARBA" id="ARBA00004141"/>
    </source>
</evidence>
<evidence type="ECO:0000256" key="2">
    <source>
        <dbReference type="ARBA" id="ARBA00022692"/>
    </source>
</evidence>
<feature type="transmembrane region" description="Helical" evidence="5">
    <location>
        <begin position="39"/>
        <end position="59"/>
    </location>
</feature>
<evidence type="ECO:0000256" key="5">
    <source>
        <dbReference type="SAM" id="Phobius"/>
    </source>
</evidence>
<dbReference type="PANTHER" id="PTHR37422">
    <property type="entry name" value="TEICHURONIC ACID BIOSYNTHESIS PROTEIN TUAE"/>
    <property type="match status" value="1"/>
</dbReference>
<feature type="transmembrane region" description="Helical" evidence="5">
    <location>
        <begin position="177"/>
        <end position="194"/>
    </location>
</feature>
<feature type="transmembrane region" description="Helical" evidence="5">
    <location>
        <begin position="302"/>
        <end position="321"/>
    </location>
</feature>
<feature type="transmembrane region" description="Helical" evidence="5">
    <location>
        <begin position="86"/>
        <end position="105"/>
    </location>
</feature>
<dbReference type="GO" id="GO:0016874">
    <property type="term" value="F:ligase activity"/>
    <property type="evidence" value="ECO:0007669"/>
    <property type="project" value="UniProtKB-KW"/>
</dbReference>
<keyword evidence="2 5" id="KW-0812">Transmembrane</keyword>
<keyword evidence="4 5" id="KW-0472">Membrane</keyword>
<protein>
    <submittedName>
        <fullName evidence="7">O-antigen ligase domain-containing protein</fullName>
    </submittedName>
</protein>
<feature type="transmembrane region" description="Helical" evidence="5">
    <location>
        <begin position="238"/>
        <end position="257"/>
    </location>
</feature>
<dbReference type="EMBL" id="RWIT01000028">
    <property type="protein sequence ID" value="RSK43085.1"/>
    <property type="molecule type" value="Genomic_DNA"/>
</dbReference>
<comment type="subcellular location">
    <subcellularLocation>
        <location evidence="1">Membrane</location>
        <topology evidence="1">Multi-pass membrane protein</topology>
    </subcellularLocation>
</comment>
<evidence type="ECO:0000256" key="3">
    <source>
        <dbReference type="ARBA" id="ARBA00022989"/>
    </source>
</evidence>
<evidence type="ECO:0000256" key="4">
    <source>
        <dbReference type="ARBA" id="ARBA00023136"/>
    </source>
</evidence>
<proteinExistence type="predicted"/>
<feature type="transmembrane region" description="Helical" evidence="5">
    <location>
        <begin position="206"/>
        <end position="226"/>
    </location>
</feature>
<feature type="transmembrane region" description="Helical" evidence="5">
    <location>
        <begin position="155"/>
        <end position="170"/>
    </location>
</feature>
<dbReference type="AlphaFoldDB" id="A0A3R9NTA0"/>
<dbReference type="RefSeq" id="WP_125424528.1">
    <property type="nucleotide sequence ID" value="NZ_RWIT01000028.1"/>
</dbReference>
<evidence type="ECO:0000313" key="8">
    <source>
        <dbReference type="Proteomes" id="UP000273500"/>
    </source>
</evidence>
<feature type="transmembrane region" description="Helical" evidence="5">
    <location>
        <begin position="126"/>
        <end position="149"/>
    </location>
</feature>
<accession>A0A3R9NTA0</accession>
<name>A0A3R9NTA0_9BACT</name>
<dbReference type="OrthoDB" id="783093at2"/>
<dbReference type="Pfam" id="PF04932">
    <property type="entry name" value="Wzy_C"/>
    <property type="match status" value="1"/>
</dbReference>
<gene>
    <name evidence="7" type="ORF">EI291_22440</name>
</gene>
<keyword evidence="3 5" id="KW-1133">Transmembrane helix</keyword>